<dbReference type="PANTHER" id="PTHR13943:SF77">
    <property type="entry name" value="LRAT DOMAIN-CONTAINING PROTEIN"/>
    <property type="match status" value="1"/>
</dbReference>
<evidence type="ECO:0000313" key="7">
    <source>
        <dbReference type="RefSeq" id="XP_003742216.1"/>
    </source>
</evidence>
<accession>A0AAJ6QS99</accession>
<dbReference type="GO" id="GO:0008970">
    <property type="term" value="F:phospholipase A1 activity"/>
    <property type="evidence" value="ECO:0007669"/>
    <property type="project" value="TreeGrafter"/>
</dbReference>
<dbReference type="GO" id="GO:0004623">
    <property type="term" value="F:phospholipase A2 activity"/>
    <property type="evidence" value="ECO:0007669"/>
    <property type="project" value="TreeGrafter"/>
</dbReference>
<dbReference type="InterPro" id="IPR051496">
    <property type="entry name" value="H-rev107_PLA/AT"/>
</dbReference>
<evidence type="ECO:0000256" key="3">
    <source>
        <dbReference type="ARBA" id="ARBA00022801"/>
    </source>
</evidence>
<reference evidence="7" key="1">
    <citation type="submission" date="2025-08" db="UniProtKB">
        <authorList>
            <consortium name="RefSeq"/>
        </authorList>
    </citation>
    <scope>IDENTIFICATION</scope>
</reference>
<protein>
    <submittedName>
        <fullName evidence="7">HRAS-like suppressor 3</fullName>
    </submittedName>
</protein>
<proteinExistence type="inferred from homology"/>
<name>A0AAJ6QS99_9ACAR</name>
<organism evidence="6 7">
    <name type="scientific">Galendromus occidentalis</name>
    <name type="common">western predatory mite</name>
    <dbReference type="NCBI Taxonomy" id="34638"/>
    <lineage>
        <taxon>Eukaryota</taxon>
        <taxon>Metazoa</taxon>
        <taxon>Ecdysozoa</taxon>
        <taxon>Arthropoda</taxon>
        <taxon>Chelicerata</taxon>
        <taxon>Arachnida</taxon>
        <taxon>Acari</taxon>
        <taxon>Parasitiformes</taxon>
        <taxon>Mesostigmata</taxon>
        <taxon>Gamasina</taxon>
        <taxon>Phytoseioidea</taxon>
        <taxon>Phytoseiidae</taxon>
        <taxon>Typhlodrominae</taxon>
        <taxon>Galendromus</taxon>
    </lineage>
</organism>
<dbReference type="GO" id="GO:0070292">
    <property type="term" value="P:N-acylphosphatidylethanolamine metabolic process"/>
    <property type="evidence" value="ECO:0007669"/>
    <property type="project" value="TreeGrafter"/>
</dbReference>
<dbReference type="PROSITE" id="PS51934">
    <property type="entry name" value="LRAT"/>
    <property type="match status" value="1"/>
</dbReference>
<dbReference type="GeneID" id="100909161"/>
<dbReference type="GO" id="GO:0005737">
    <property type="term" value="C:cytoplasm"/>
    <property type="evidence" value="ECO:0007669"/>
    <property type="project" value="TreeGrafter"/>
</dbReference>
<keyword evidence="4" id="KW-0443">Lipid metabolism</keyword>
<dbReference type="Proteomes" id="UP000694867">
    <property type="component" value="Unplaced"/>
</dbReference>
<evidence type="ECO:0000256" key="1">
    <source>
        <dbReference type="ARBA" id="ARBA00007824"/>
    </source>
</evidence>
<keyword evidence="6" id="KW-1185">Reference proteome</keyword>
<evidence type="ECO:0000256" key="4">
    <source>
        <dbReference type="ARBA" id="ARBA00023098"/>
    </source>
</evidence>
<evidence type="ECO:0000256" key="2">
    <source>
        <dbReference type="ARBA" id="ARBA00022679"/>
    </source>
</evidence>
<gene>
    <name evidence="7" type="primary">LOC100909161</name>
</gene>
<dbReference type="AlphaFoldDB" id="A0AAJ6QS99"/>
<dbReference type="Pfam" id="PF04970">
    <property type="entry name" value="LRAT"/>
    <property type="match status" value="1"/>
</dbReference>
<dbReference type="GO" id="GO:0016410">
    <property type="term" value="F:N-acyltransferase activity"/>
    <property type="evidence" value="ECO:0007669"/>
    <property type="project" value="TreeGrafter"/>
</dbReference>
<evidence type="ECO:0000313" key="6">
    <source>
        <dbReference type="Proteomes" id="UP000694867"/>
    </source>
</evidence>
<keyword evidence="3" id="KW-0378">Hydrolase</keyword>
<feature type="domain" description="LRAT" evidence="5">
    <location>
        <begin position="27"/>
        <end position="138"/>
    </location>
</feature>
<evidence type="ECO:0000259" key="5">
    <source>
        <dbReference type="PROSITE" id="PS51934"/>
    </source>
</evidence>
<dbReference type="InterPro" id="IPR007053">
    <property type="entry name" value="LRAT_dom"/>
</dbReference>
<keyword evidence="2" id="KW-0808">Transferase</keyword>
<dbReference type="Gene3D" id="3.90.1720.10">
    <property type="entry name" value="endopeptidase domain like (from Nostoc punctiforme)"/>
    <property type="match status" value="1"/>
</dbReference>
<dbReference type="RefSeq" id="XP_003742216.1">
    <property type="nucleotide sequence ID" value="XM_003742168.2"/>
</dbReference>
<dbReference type="PANTHER" id="PTHR13943">
    <property type="entry name" value="HRAS-LIKE SUPPRESSOR - RELATED"/>
    <property type="match status" value="1"/>
</dbReference>
<dbReference type="KEGG" id="goe:100909161"/>
<comment type="similarity">
    <text evidence="1">Belongs to the H-rev107 family.</text>
</comment>
<sequence length="196" mass="21736">MPYSEPVPFGLGQFVSAADLSPAVGDLIEIDRTLYAHWAVYVGDGRVVHVVGPNDEDIPTEWALIKKCPLIELAGCSGVRVNNKYVRAKERGMKPLDKEQIVQRAVEKLNQKVEYNFLTRNAEFYATQWRYGQGWSDQAAVALSVMKPLGADLEMGHNTLLTGLQAVFGSPILSYLRLPPRSPRTPQKRPNSLTAA</sequence>